<proteinExistence type="predicted"/>
<keyword evidence="2" id="KW-1185">Reference proteome</keyword>
<dbReference type="RefSeq" id="WP_184242256.1">
    <property type="nucleotide sequence ID" value="NZ_JACHLR010000001.1"/>
</dbReference>
<gene>
    <name evidence="1" type="ORF">HNO88_000423</name>
</gene>
<name>A0A7W7K6K7_9SPHN</name>
<reference evidence="1 2" key="1">
    <citation type="submission" date="2020-08" db="EMBL/GenBank/DDBJ databases">
        <title>Functional genomics of gut bacteria from endangered species of beetles.</title>
        <authorList>
            <person name="Carlos-Shanley C."/>
        </authorList>
    </citation>
    <scope>NUCLEOTIDE SEQUENCE [LARGE SCALE GENOMIC DNA]</scope>
    <source>
        <strain evidence="1 2">S00245</strain>
    </source>
</reference>
<sequence>MTAGLEAKVLADKALRDTTKLTLDKRLAQVKLDLEARGVAGRVADEFVEHAKMVYDEGAAVAQEHPGIIGGTIAALMLWILRNPIIAWLDALLGPRR</sequence>
<dbReference type="AlphaFoldDB" id="A0A7W7K6K7"/>
<evidence type="ECO:0000313" key="1">
    <source>
        <dbReference type="EMBL" id="MBB4857126.1"/>
    </source>
</evidence>
<evidence type="ECO:0000313" key="2">
    <source>
        <dbReference type="Proteomes" id="UP000555448"/>
    </source>
</evidence>
<protein>
    <submittedName>
        <fullName evidence="1">Uncharacterized protein</fullName>
    </submittedName>
</protein>
<dbReference type="Proteomes" id="UP000555448">
    <property type="component" value="Unassembled WGS sequence"/>
</dbReference>
<dbReference type="EMBL" id="JACHLR010000001">
    <property type="protein sequence ID" value="MBB4857126.1"/>
    <property type="molecule type" value="Genomic_DNA"/>
</dbReference>
<accession>A0A7W7K6K7</accession>
<organism evidence="1 2">
    <name type="scientific">Novosphingobium chloroacetimidivorans</name>
    <dbReference type="NCBI Taxonomy" id="1428314"/>
    <lineage>
        <taxon>Bacteria</taxon>
        <taxon>Pseudomonadati</taxon>
        <taxon>Pseudomonadota</taxon>
        <taxon>Alphaproteobacteria</taxon>
        <taxon>Sphingomonadales</taxon>
        <taxon>Sphingomonadaceae</taxon>
        <taxon>Novosphingobium</taxon>
    </lineage>
</organism>
<comment type="caution">
    <text evidence="1">The sequence shown here is derived from an EMBL/GenBank/DDBJ whole genome shotgun (WGS) entry which is preliminary data.</text>
</comment>